<comment type="caution">
    <text evidence="2">The sequence shown here is derived from an EMBL/GenBank/DDBJ whole genome shotgun (WGS) entry which is preliminary data.</text>
</comment>
<name>A0A3M8A4V7_9BACL</name>
<sequence>MFHTQVLQQVMAYMVAHYREEINREMLARMAGMSVWHFSRVLSSSSG</sequence>
<dbReference type="EMBL" id="RHHN01000123">
    <property type="protein sequence ID" value="RNB46082.1"/>
    <property type="molecule type" value="Genomic_DNA"/>
</dbReference>
<dbReference type="InterPro" id="IPR009057">
    <property type="entry name" value="Homeodomain-like_sf"/>
</dbReference>
<gene>
    <name evidence="1" type="ORF">BAG01nite_40720</name>
    <name evidence="2" type="ORF">EB820_25305</name>
</gene>
<keyword evidence="4" id="KW-1185">Reference proteome</keyword>
<dbReference type="RefSeq" id="WP_005831866.1">
    <property type="nucleotide sequence ID" value="NZ_BJOD01000055.1"/>
</dbReference>
<dbReference type="SUPFAM" id="SSF46689">
    <property type="entry name" value="Homeodomain-like"/>
    <property type="match status" value="1"/>
</dbReference>
<dbReference type="OrthoDB" id="5337216at2"/>
<dbReference type="Proteomes" id="UP000276178">
    <property type="component" value="Unassembled WGS sequence"/>
</dbReference>
<protein>
    <submittedName>
        <fullName evidence="2">AraC family transcriptional regulator</fullName>
    </submittedName>
</protein>
<evidence type="ECO:0000313" key="4">
    <source>
        <dbReference type="Proteomes" id="UP000317180"/>
    </source>
</evidence>
<evidence type="ECO:0000313" key="3">
    <source>
        <dbReference type="Proteomes" id="UP000276178"/>
    </source>
</evidence>
<proteinExistence type="predicted"/>
<reference evidence="1 4" key="2">
    <citation type="submission" date="2019-06" db="EMBL/GenBank/DDBJ databases">
        <title>Whole genome shotgun sequence of Brevibacillus agri NBRC 15538.</title>
        <authorList>
            <person name="Hosoyama A."/>
            <person name="Uohara A."/>
            <person name="Ohji S."/>
            <person name="Ichikawa N."/>
        </authorList>
    </citation>
    <scope>NUCLEOTIDE SEQUENCE [LARGE SCALE GENOMIC DNA]</scope>
    <source>
        <strain evidence="1 4">NBRC 15538</strain>
    </source>
</reference>
<organism evidence="2 3">
    <name type="scientific">Brevibacillus agri</name>
    <dbReference type="NCBI Taxonomy" id="51101"/>
    <lineage>
        <taxon>Bacteria</taxon>
        <taxon>Bacillati</taxon>
        <taxon>Bacillota</taxon>
        <taxon>Bacilli</taxon>
        <taxon>Bacillales</taxon>
        <taxon>Paenibacillaceae</taxon>
        <taxon>Brevibacillus</taxon>
    </lineage>
</organism>
<dbReference type="Gene3D" id="1.10.10.60">
    <property type="entry name" value="Homeodomain-like"/>
    <property type="match status" value="1"/>
</dbReference>
<reference evidence="2 3" key="1">
    <citation type="submission" date="2018-10" db="EMBL/GenBank/DDBJ databases">
        <title>Phylogenomics of Brevibacillus.</title>
        <authorList>
            <person name="Dunlap C."/>
        </authorList>
    </citation>
    <scope>NUCLEOTIDE SEQUENCE [LARGE SCALE GENOMIC DNA]</scope>
    <source>
        <strain evidence="2 3">NRRL NRS 1219</strain>
    </source>
</reference>
<accession>A0A3M8A4V7</accession>
<evidence type="ECO:0000313" key="1">
    <source>
        <dbReference type="EMBL" id="GED27970.1"/>
    </source>
</evidence>
<evidence type="ECO:0000313" key="2">
    <source>
        <dbReference type="EMBL" id="RNB46082.1"/>
    </source>
</evidence>
<dbReference type="Proteomes" id="UP000317180">
    <property type="component" value="Unassembled WGS sequence"/>
</dbReference>
<dbReference type="AlphaFoldDB" id="A0A3M8A4V7"/>
<dbReference type="EMBL" id="BJOD01000055">
    <property type="protein sequence ID" value="GED27970.1"/>
    <property type="molecule type" value="Genomic_DNA"/>
</dbReference>
<dbReference type="GeneID" id="82811685"/>